<dbReference type="EMBL" id="MTCZ01000227">
    <property type="protein sequence ID" value="OWP82864.1"/>
    <property type="molecule type" value="Genomic_DNA"/>
</dbReference>
<dbReference type="RefSeq" id="WP_235819811.1">
    <property type="nucleotide sequence ID" value="NZ_MTCZ01000227.1"/>
</dbReference>
<accession>A0A246GFH5</accession>
<gene>
    <name evidence="1" type="ORF">BWK59_13625</name>
</gene>
<protein>
    <submittedName>
        <fullName evidence="1">Uncharacterized protein</fullName>
    </submittedName>
</protein>
<proteinExistence type="predicted"/>
<reference evidence="1 2" key="1">
    <citation type="journal article" date="2017" name="Infect. Genet. Evol.">
        <title>Comparative genome analysis of fish pathogen Flavobacterium columnare reveals extensive sequence diversity within the species.</title>
        <authorList>
            <person name="Kayansamruaj P."/>
            <person name="Dong H.T."/>
            <person name="Hirono I."/>
            <person name="Kondo H."/>
            <person name="Senapin S."/>
            <person name="Rodkhum C."/>
        </authorList>
    </citation>
    <scope>NUCLEOTIDE SEQUENCE [LARGE SCALE GENOMIC DNA]</scope>
    <source>
        <strain evidence="1 2">1215</strain>
    </source>
</reference>
<evidence type="ECO:0000313" key="1">
    <source>
        <dbReference type="EMBL" id="OWP82864.1"/>
    </source>
</evidence>
<dbReference type="Proteomes" id="UP000197768">
    <property type="component" value="Unassembled WGS sequence"/>
</dbReference>
<comment type="caution">
    <text evidence="1">The sequence shown here is derived from an EMBL/GenBank/DDBJ whole genome shotgun (WGS) entry which is preliminary data.</text>
</comment>
<organism evidence="1 2">
    <name type="scientific">Flavobacterium davisii</name>
    <dbReference type="NCBI Taxonomy" id="2906077"/>
    <lineage>
        <taxon>Bacteria</taxon>
        <taxon>Pseudomonadati</taxon>
        <taxon>Bacteroidota</taxon>
        <taxon>Flavobacteriia</taxon>
        <taxon>Flavobacteriales</taxon>
        <taxon>Flavobacteriaceae</taxon>
        <taxon>Flavobacterium</taxon>
    </lineage>
</organism>
<feature type="non-terminal residue" evidence="1">
    <location>
        <position position="1"/>
    </location>
</feature>
<name>A0A246GFH5_9FLAO</name>
<sequence>GYKLKNKDSKSGVFTYTKQNSYYTFTVNLKFKGESLKMISWNDIINRGQFIVNDIGNDICYTIDEVKTNDSVGIFTSKCLEKQLEVTIYRTQPNIKKGMISFTIMKITNK</sequence>
<dbReference type="AlphaFoldDB" id="A0A246GFH5"/>
<evidence type="ECO:0000313" key="2">
    <source>
        <dbReference type="Proteomes" id="UP000197768"/>
    </source>
</evidence>